<dbReference type="KEGG" id="minf:MESINF_0578"/>
<dbReference type="Pfam" id="PF09394">
    <property type="entry name" value="Inhibitor_I42"/>
    <property type="match status" value="2"/>
</dbReference>
<evidence type="ECO:0000259" key="4">
    <source>
        <dbReference type="Pfam" id="PF09394"/>
    </source>
</evidence>
<dbReference type="Gene3D" id="2.60.40.2020">
    <property type="match status" value="2"/>
</dbReference>
<protein>
    <submittedName>
        <fullName evidence="5">Proteinase inhibitor I42, chagasin</fullName>
    </submittedName>
</protein>
<evidence type="ECO:0000256" key="2">
    <source>
        <dbReference type="ARBA" id="ARBA00022704"/>
    </source>
</evidence>
<organism evidence="5 6">
    <name type="scientific">Mesotoga infera</name>
    <dbReference type="NCBI Taxonomy" id="1236046"/>
    <lineage>
        <taxon>Bacteria</taxon>
        <taxon>Thermotogati</taxon>
        <taxon>Thermotogota</taxon>
        <taxon>Thermotogae</taxon>
        <taxon>Kosmotogales</taxon>
        <taxon>Kosmotogaceae</taxon>
        <taxon>Mesotoga</taxon>
    </lineage>
</organism>
<keyword evidence="1" id="KW-0646">Protease inhibitor</keyword>
<reference evidence="5 6" key="1">
    <citation type="submission" date="2017-01" db="EMBL/GenBank/DDBJ databases">
        <authorList>
            <person name="Erauso G."/>
        </authorList>
    </citation>
    <scope>NUCLEOTIDE SEQUENCE [LARGE SCALE GENOMIC DNA]</scope>
    <source>
        <strain evidence="5">MESINF1</strain>
    </source>
</reference>
<feature type="domain" description="Proteinase inhibitor I42 chagasin" evidence="4">
    <location>
        <begin position="135"/>
        <end position="214"/>
    </location>
</feature>
<proteinExistence type="predicted"/>
<evidence type="ECO:0000313" key="5">
    <source>
        <dbReference type="EMBL" id="SSC12027.1"/>
    </source>
</evidence>
<dbReference type="InterPro" id="IPR036331">
    <property type="entry name" value="Chagasin-like_sf"/>
</dbReference>
<accession>A0A7Z7LE64</accession>
<dbReference type="GO" id="GO:0004869">
    <property type="term" value="F:cysteine-type endopeptidase inhibitor activity"/>
    <property type="evidence" value="ECO:0007669"/>
    <property type="project" value="UniProtKB-KW"/>
</dbReference>
<dbReference type="InterPro" id="IPR052781">
    <property type="entry name" value="Cys_protease_inhibitor_I42"/>
</dbReference>
<sequence>MKKSFVLVLLLVSAFTVLFSSELKDSGNWMKATQLAVLEIDENPTTGYLWHISVEPSGVLRNFLEEYMTGSAFPGAPSVKGWIMTAAKEGKALLTLKLYRDWEGERKAIDFRAVTVDVSGEEKGQVDLKIVLNELELGSTATVTLEENGSTGYTWGYHILGEGLQEIKKETIADTSGLVGAPAKVIWTFQAVDKGYTTIVFRYFRSWEGEGSAVDFRAFNVLVE</sequence>
<dbReference type="PANTHER" id="PTHR36530:SF1">
    <property type="entry name" value="AMOEBIASIN-1"/>
    <property type="match status" value="1"/>
</dbReference>
<evidence type="ECO:0000256" key="3">
    <source>
        <dbReference type="SAM" id="SignalP"/>
    </source>
</evidence>
<dbReference type="PANTHER" id="PTHR36530">
    <property type="entry name" value="INHIBITOR OF CYSTEINE PEPTIDASE"/>
    <property type="match status" value="1"/>
</dbReference>
<dbReference type="InterPro" id="IPR018990">
    <property type="entry name" value="Prot_inh_I42_chagasin"/>
</dbReference>
<name>A0A7Z7LE64_9BACT</name>
<keyword evidence="3" id="KW-0732">Signal</keyword>
<feature type="signal peptide" evidence="3">
    <location>
        <begin position="1"/>
        <end position="19"/>
    </location>
</feature>
<dbReference type="AlphaFoldDB" id="A0A7Z7LE64"/>
<feature type="chain" id="PRO_5031384369" evidence="3">
    <location>
        <begin position="20"/>
        <end position="224"/>
    </location>
</feature>
<evidence type="ECO:0000256" key="1">
    <source>
        <dbReference type="ARBA" id="ARBA00022690"/>
    </source>
</evidence>
<keyword evidence="6" id="KW-1185">Reference proteome</keyword>
<evidence type="ECO:0000313" key="6">
    <source>
        <dbReference type="Proteomes" id="UP000250796"/>
    </source>
</evidence>
<keyword evidence="2" id="KW-0789">Thiol protease inhibitor</keyword>
<dbReference type="RefSeq" id="WP_169698437.1">
    <property type="nucleotide sequence ID" value="NZ_LS974202.1"/>
</dbReference>
<gene>
    <name evidence="5" type="ORF">MESINF_0578</name>
</gene>
<dbReference type="EMBL" id="LS974202">
    <property type="protein sequence ID" value="SSC12027.1"/>
    <property type="molecule type" value="Genomic_DNA"/>
</dbReference>
<dbReference type="SUPFAM" id="SSF141066">
    <property type="entry name" value="ICP-like"/>
    <property type="match status" value="2"/>
</dbReference>
<feature type="domain" description="Proteinase inhibitor I42 chagasin" evidence="4">
    <location>
        <begin position="31"/>
        <end position="113"/>
    </location>
</feature>
<dbReference type="Proteomes" id="UP000250796">
    <property type="component" value="Chromosome MESINF"/>
</dbReference>